<sequence>LMLIRSFRSI</sequence>
<name>A0A8S2VRD5_9BILA</name>
<protein>
    <submittedName>
        <fullName evidence="1">Uncharacterized protein</fullName>
    </submittedName>
</protein>
<dbReference type="EMBL" id="CAJOBH010056508">
    <property type="protein sequence ID" value="CAF4404414.1"/>
    <property type="molecule type" value="Genomic_DNA"/>
</dbReference>
<dbReference type="Proteomes" id="UP000681967">
    <property type="component" value="Unassembled WGS sequence"/>
</dbReference>
<reference evidence="1" key="1">
    <citation type="submission" date="2021-02" db="EMBL/GenBank/DDBJ databases">
        <authorList>
            <person name="Nowell W R."/>
        </authorList>
    </citation>
    <scope>NUCLEOTIDE SEQUENCE</scope>
</reference>
<gene>
    <name evidence="1" type="ORF">BYL167_LOCUS31696</name>
</gene>
<evidence type="ECO:0000313" key="1">
    <source>
        <dbReference type="EMBL" id="CAF4404414.1"/>
    </source>
</evidence>
<organism evidence="1 2">
    <name type="scientific">Rotaria magnacalcarata</name>
    <dbReference type="NCBI Taxonomy" id="392030"/>
    <lineage>
        <taxon>Eukaryota</taxon>
        <taxon>Metazoa</taxon>
        <taxon>Spiralia</taxon>
        <taxon>Gnathifera</taxon>
        <taxon>Rotifera</taxon>
        <taxon>Eurotatoria</taxon>
        <taxon>Bdelloidea</taxon>
        <taxon>Philodinida</taxon>
        <taxon>Philodinidae</taxon>
        <taxon>Rotaria</taxon>
    </lineage>
</organism>
<evidence type="ECO:0000313" key="2">
    <source>
        <dbReference type="Proteomes" id="UP000681967"/>
    </source>
</evidence>
<comment type="caution">
    <text evidence="1">The sequence shown here is derived from an EMBL/GenBank/DDBJ whole genome shotgun (WGS) entry which is preliminary data.</text>
</comment>
<accession>A0A8S2VRD5</accession>
<proteinExistence type="predicted"/>
<feature type="non-terminal residue" evidence="1">
    <location>
        <position position="1"/>
    </location>
</feature>